<feature type="transmembrane region" description="Helical" evidence="10">
    <location>
        <begin position="158"/>
        <end position="179"/>
    </location>
</feature>
<keyword evidence="2" id="KW-0813">Transport</keyword>
<evidence type="ECO:0000313" key="13">
    <source>
        <dbReference type="Proteomes" id="UP000250462"/>
    </source>
</evidence>
<evidence type="ECO:0000256" key="8">
    <source>
        <dbReference type="ARBA" id="ARBA00038436"/>
    </source>
</evidence>
<comment type="subcellular location">
    <subcellularLocation>
        <location evidence="1">Cell inner membrane</location>
        <topology evidence="1">Multi-pass membrane protein</topology>
    </subcellularLocation>
</comment>
<keyword evidence="7 10" id="KW-0472">Membrane</keyword>
<dbReference type="GO" id="GO:0022857">
    <property type="term" value="F:transmembrane transporter activity"/>
    <property type="evidence" value="ECO:0007669"/>
    <property type="project" value="TreeGrafter"/>
</dbReference>
<evidence type="ECO:0000256" key="3">
    <source>
        <dbReference type="ARBA" id="ARBA00022475"/>
    </source>
</evidence>
<dbReference type="Proteomes" id="UP000250462">
    <property type="component" value="Unassembled WGS sequence"/>
</dbReference>
<dbReference type="PANTHER" id="PTHR35011:SF5">
    <property type="entry name" value="SIALIC ACID TRAP TRANSPORTER SMALL PERMEASE PROTEIN SIAQ"/>
    <property type="match status" value="1"/>
</dbReference>
<accession>A0A329QJL6</accession>
<evidence type="ECO:0000313" key="12">
    <source>
        <dbReference type="EMBL" id="RAW12500.1"/>
    </source>
</evidence>
<dbReference type="Pfam" id="PF04290">
    <property type="entry name" value="DctQ"/>
    <property type="match status" value="1"/>
</dbReference>
<evidence type="ECO:0000256" key="7">
    <source>
        <dbReference type="ARBA" id="ARBA00023136"/>
    </source>
</evidence>
<feature type="transmembrane region" description="Helical" evidence="10">
    <location>
        <begin position="79"/>
        <end position="97"/>
    </location>
</feature>
<dbReference type="InterPro" id="IPR007387">
    <property type="entry name" value="TRAP_DctQ"/>
</dbReference>
<gene>
    <name evidence="12" type="ORF">DPM12_13955</name>
</gene>
<dbReference type="GO" id="GO:0015740">
    <property type="term" value="P:C4-dicarboxylate transport"/>
    <property type="evidence" value="ECO:0007669"/>
    <property type="project" value="TreeGrafter"/>
</dbReference>
<evidence type="ECO:0000256" key="10">
    <source>
        <dbReference type="SAM" id="Phobius"/>
    </source>
</evidence>
<organism evidence="12 13">
    <name type="scientific">Phytoactinopolyspora halophila</name>
    <dbReference type="NCBI Taxonomy" id="1981511"/>
    <lineage>
        <taxon>Bacteria</taxon>
        <taxon>Bacillati</taxon>
        <taxon>Actinomycetota</taxon>
        <taxon>Actinomycetes</taxon>
        <taxon>Jiangellales</taxon>
        <taxon>Jiangellaceae</taxon>
        <taxon>Phytoactinopolyspora</taxon>
    </lineage>
</organism>
<dbReference type="InterPro" id="IPR055348">
    <property type="entry name" value="DctQ"/>
</dbReference>
<evidence type="ECO:0000259" key="11">
    <source>
        <dbReference type="Pfam" id="PF04290"/>
    </source>
</evidence>
<evidence type="ECO:0000256" key="4">
    <source>
        <dbReference type="ARBA" id="ARBA00022519"/>
    </source>
</evidence>
<dbReference type="RefSeq" id="WP_112258956.1">
    <property type="nucleotide sequence ID" value="NZ_QMIG01000015.1"/>
</dbReference>
<keyword evidence="4" id="KW-0997">Cell inner membrane</keyword>
<keyword evidence="5 10" id="KW-0812">Transmembrane</keyword>
<evidence type="ECO:0000256" key="9">
    <source>
        <dbReference type="SAM" id="MobiDB-lite"/>
    </source>
</evidence>
<feature type="transmembrane region" description="Helical" evidence="10">
    <location>
        <begin position="117"/>
        <end position="138"/>
    </location>
</feature>
<protein>
    <submittedName>
        <fullName evidence="12">TRAP transporter small permease</fullName>
    </submittedName>
</protein>
<evidence type="ECO:0000256" key="5">
    <source>
        <dbReference type="ARBA" id="ARBA00022692"/>
    </source>
</evidence>
<feature type="region of interest" description="Disordered" evidence="9">
    <location>
        <begin position="1"/>
        <end position="27"/>
    </location>
</feature>
<feature type="transmembrane region" description="Helical" evidence="10">
    <location>
        <begin position="39"/>
        <end position="59"/>
    </location>
</feature>
<dbReference type="OrthoDB" id="2085311at2"/>
<keyword evidence="6 10" id="KW-1133">Transmembrane helix</keyword>
<comment type="similarity">
    <text evidence="8">Belongs to the TRAP transporter small permease family.</text>
</comment>
<proteinExistence type="inferred from homology"/>
<keyword evidence="13" id="KW-1185">Reference proteome</keyword>
<name>A0A329QJL6_9ACTN</name>
<dbReference type="EMBL" id="QMIG01000015">
    <property type="protein sequence ID" value="RAW12500.1"/>
    <property type="molecule type" value="Genomic_DNA"/>
</dbReference>
<sequence>MAASSPGADDVTGAQTEAGDARTQRGPVRRSDLPLPFRLVDIACSAVLVVLVAGMLIVVGWNVVGRFVLDHSLTWSDEAARYMFIWMIFLGALVAHLRQEHISVEYFVARAPRPVRLAAAITRELVILVVLGIMLWGSTHVISTTFGRSALLGVPFNVVNYSVPVAAALMAVMSMYRLIRLLTGRDE</sequence>
<feature type="domain" description="Tripartite ATP-independent periplasmic transporters DctQ component" evidence="11">
    <location>
        <begin position="55"/>
        <end position="183"/>
    </location>
</feature>
<dbReference type="PANTHER" id="PTHR35011">
    <property type="entry name" value="2,3-DIKETO-L-GULONATE TRAP TRANSPORTER SMALL PERMEASE PROTEIN YIAM"/>
    <property type="match status" value="1"/>
</dbReference>
<evidence type="ECO:0000256" key="6">
    <source>
        <dbReference type="ARBA" id="ARBA00022989"/>
    </source>
</evidence>
<comment type="caution">
    <text evidence="12">The sequence shown here is derived from an EMBL/GenBank/DDBJ whole genome shotgun (WGS) entry which is preliminary data.</text>
</comment>
<dbReference type="GO" id="GO:0005886">
    <property type="term" value="C:plasma membrane"/>
    <property type="evidence" value="ECO:0007669"/>
    <property type="project" value="UniProtKB-SubCell"/>
</dbReference>
<keyword evidence="3" id="KW-1003">Cell membrane</keyword>
<dbReference type="AlphaFoldDB" id="A0A329QJL6"/>
<reference evidence="12 13" key="1">
    <citation type="submission" date="2018-06" db="EMBL/GenBank/DDBJ databases">
        <title>Phytoactinopolyspora halophila sp. nov., a novel halophilic actinomycete isolated from a saline soil in China.</title>
        <authorList>
            <person name="Tang S.-K."/>
        </authorList>
    </citation>
    <scope>NUCLEOTIDE SEQUENCE [LARGE SCALE GENOMIC DNA]</scope>
    <source>
        <strain evidence="12 13">YIM 96934</strain>
    </source>
</reference>
<evidence type="ECO:0000256" key="2">
    <source>
        <dbReference type="ARBA" id="ARBA00022448"/>
    </source>
</evidence>
<evidence type="ECO:0000256" key="1">
    <source>
        <dbReference type="ARBA" id="ARBA00004429"/>
    </source>
</evidence>